<dbReference type="EMBL" id="JADJOT010000009">
    <property type="protein sequence ID" value="MBK7954811.1"/>
    <property type="molecule type" value="Genomic_DNA"/>
</dbReference>
<proteinExistence type="predicted"/>
<dbReference type="Proteomes" id="UP000706151">
    <property type="component" value="Unassembled WGS sequence"/>
</dbReference>
<organism evidence="1 2">
    <name type="scientific">Candidatus Accumulibacter affinis</name>
    <dbReference type="NCBI Taxonomy" id="2954384"/>
    <lineage>
        <taxon>Bacteria</taxon>
        <taxon>Pseudomonadati</taxon>
        <taxon>Pseudomonadota</taxon>
        <taxon>Betaproteobacteria</taxon>
        <taxon>Candidatus Accumulibacter</taxon>
    </lineage>
</organism>
<name>A0A935TAG0_9PROT</name>
<sequence length="243" mass="27417">MGNSDDDVCGFLPKIDDKSPQGFLGRLKLSELRPTQNGVGMDEVKAKVKGLQDKSGGKLLDYLLPRTVPIVIGNDGYYLIDHHHLGISLWIAKGDIDVPVLVTRNWAPIKGDRFWKTMADNDWVYPYSALGAGPFNPNTLKQHVKDLDNDLYRSLSWLVREDYGYVKDASNPIFAEFKWGSFFRTRVIFKEQLTCKKEDSVNLTLKKLMHDDPDDYADKIRYAKHLAASPDAAGLPGFVGRSR</sequence>
<dbReference type="SUPFAM" id="SSF110849">
    <property type="entry name" value="ParB/Sulfiredoxin"/>
    <property type="match status" value="1"/>
</dbReference>
<dbReference type="InterPro" id="IPR036086">
    <property type="entry name" value="ParB/Sulfiredoxin_sf"/>
</dbReference>
<evidence type="ECO:0000313" key="2">
    <source>
        <dbReference type="Proteomes" id="UP000706151"/>
    </source>
</evidence>
<dbReference type="InterPro" id="IPR014956">
    <property type="entry name" value="ParBc_2"/>
</dbReference>
<reference evidence="1 2" key="1">
    <citation type="submission" date="2020-10" db="EMBL/GenBank/DDBJ databases">
        <title>Connecting structure to function with the recovery of over 1000 high-quality activated sludge metagenome-assembled genomes encoding full-length rRNA genes using long-read sequencing.</title>
        <authorList>
            <person name="Singleton C.M."/>
            <person name="Petriglieri F."/>
            <person name="Kristensen J.M."/>
            <person name="Kirkegaard R.H."/>
            <person name="Michaelsen T.Y."/>
            <person name="Andersen M.H."/>
            <person name="Karst S.M."/>
            <person name="Dueholm M.S."/>
            <person name="Nielsen P.H."/>
            <person name="Albertsen M."/>
        </authorList>
    </citation>
    <scope>NUCLEOTIDE SEQUENCE [LARGE SCALE GENOMIC DNA]</scope>
    <source>
        <strain evidence="1">Fred_18-Q3-R57-64_BAT3C.720</strain>
    </source>
</reference>
<dbReference type="Gene3D" id="1.10.8.10">
    <property type="entry name" value="DNA helicase RuvA subunit, C-terminal domain"/>
    <property type="match status" value="1"/>
</dbReference>
<gene>
    <name evidence="1" type="ORF">IPK02_13155</name>
</gene>
<protein>
    <submittedName>
        <fullName evidence="1">ParB/Srx family N-terminal domain-containing protein</fullName>
    </submittedName>
</protein>
<accession>A0A935TAG0</accession>
<dbReference type="Gene3D" id="3.90.1530.10">
    <property type="entry name" value="Conserved hypothetical protein from pyrococcus furiosus pfu- 392566-001, ParB domain"/>
    <property type="match status" value="1"/>
</dbReference>
<comment type="caution">
    <text evidence="1">The sequence shown here is derived from an EMBL/GenBank/DDBJ whole genome shotgun (WGS) entry which is preliminary data.</text>
</comment>
<evidence type="ECO:0000313" key="1">
    <source>
        <dbReference type="EMBL" id="MBK7954811.1"/>
    </source>
</evidence>
<dbReference type="Pfam" id="PF08857">
    <property type="entry name" value="ParBc_2"/>
    <property type="match status" value="1"/>
</dbReference>
<dbReference type="AlphaFoldDB" id="A0A935TAG0"/>
<dbReference type="CDD" id="cd16390">
    <property type="entry name" value="ParB_N_Srx_like"/>
    <property type="match status" value="1"/>
</dbReference>